<dbReference type="PANTHER" id="PTHR43065:SF10">
    <property type="entry name" value="PEROXIDE STRESS-ACTIVATED HISTIDINE KINASE MAK3"/>
    <property type="match status" value="1"/>
</dbReference>
<evidence type="ECO:0000256" key="7">
    <source>
        <dbReference type="ARBA" id="ARBA00022840"/>
    </source>
</evidence>
<evidence type="ECO:0000256" key="8">
    <source>
        <dbReference type="ARBA" id="ARBA00023012"/>
    </source>
</evidence>
<name>A0A1W1I1X0_9BACT</name>
<keyword evidence="5" id="KW-0547">Nucleotide-binding</keyword>
<dbReference type="PRINTS" id="PR00344">
    <property type="entry name" value="BCTRLSENSOR"/>
</dbReference>
<dbReference type="InterPro" id="IPR003661">
    <property type="entry name" value="HisK_dim/P_dom"/>
</dbReference>
<dbReference type="Proteomes" id="UP000192042">
    <property type="component" value="Chromosome I"/>
</dbReference>
<feature type="transmembrane region" description="Helical" evidence="9">
    <location>
        <begin position="195"/>
        <end position="216"/>
    </location>
</feature>
<evidence type="ECO:0000256" key="1">
    <source>
        <dbReference type="ARBA" id="ARBA00000085"/>
    </source>
</evidence>
<evidence type="ECO:0000256" key="3">
    <source>
        <dbReference type="ARBA" id="ARBA00022553"/>
    </source>
</evidence>
<keyword evidence="8" id="KW-0902">Two-component regulatory system</keyword>
<dbReference type="InterPro" id="IPR004358">
    <property type="entry name" value="Sig_transdc_His_kin-like_C"/>
</dbReference>
<evidence type="ECO:0000256" key="2">
    <source>
        <dbReference type="ARBA" id="ARBA00012438"/>
    </source>
</evidence>
<dbReference type="KEGG" id="nja:NSJP_0687"/>
<dbReference type="PANTHER" id="PTHR43065">
    <property type="entry name" value="SENSOR HISTIDINE KINASE"/>
    <property type="match status" value="1"/>
</dbReference>
<dbReference type="EC" id="2.7.13.3" evidence="2"/>
<dbReference type="Gene3D" id="1.10.287.130">
    <property type="match status" value="1"/>
</dbReference>
<proteinExistence type="predicted"/>
<dbReference type="EMBL" id="LT828648">
    <property type="protein sequence ID" value="SLM46859.1"/>
    <property type="molecule type" value="Genomic_DNA"/>
</dbReference>
<dbReference type="PROSITE" id="PS50109">
    <property type="entry name" value="HIS_KIN"/>
    <property type="match status" value="1"/>
</dbReference>
<dbReference type="Pfam" id="PF02518">
    <property type="entry name" value="HATPase_c"/>
    <property type="match status" value="1"/>
</dbReference>
<keyword evidence="9" id="KW-0472">Membrane</keyword>
<organism evidence="11 12">
    <name type="scientific">Nitrospira japonica</name>
    <dbReference type="NCBI Taxonomy" id="1325564"/>
    <lineage>
        <taxon>Bacteria</taxon>
        <taxon>Pseudomonadati</taxon>
        <taxon>Nitrospirota</taxon>
        <taxon>Nitrospiria</taxon>
        <taxon>Nitrospirales</taxon>
        <taxon>Nitrospiraceae</taxon>
        <taxon>Nitrospira</taxon>
    </lineage>
</organism>
<dbReference type="InterPro" id="IPR003594">
    <property type="entry name" value="HATPase_dom"/>
</dbReference>
<sequence length="458" mass="49836">MSSAWGTRIQAALAMALFLGSLGTLLYNSYAATTLPQHELQARTSLQAVSRLLADAAESVLPKSPARSPQQLDDLHAALLPVTNRVLATFSGVEGGFYLRDADRFAGYGFPTADGHHPVDVRRTDPPPLETPLIRVQALQSLSEQTPLFSVRDVGPSRVMVVTQAVGTARPAPAVTWAMLRLTGPEQLGGQLRRYQVSVGLALAGFLCSLALAFTLTRSLAGQRTAQEQLREELRRSEQLASLGKLLAGLAHEIRNPLAGIRSTVQLWQRMRDPAKMTGSLEAVVEATARLDEILTRLLHFARTEHAERRPLQVNDLVVETFRLLDAHAQDQHVVLESDLAPTLPPVTGSPSSLRQVLLNLATNALQAMPSGGTLRCRTRHDKPAGMVEVTIADTGSGVSQSDRQHLFEPFFTTRPEGTGLGLALCREILTQHGGLIELMTRQEPGATFRILLPVRER</sequence>
<dbReference type="SUPFAM" id="SSF55874">
    <property type="entry name" value="ATPase domain of HSP90 chaperone/DNA topoisomerase II/histidine kinase"/>
    <property type="match status" value="1"/>
</dbReference>
<dbReference type="InterPro" id="IPR036890">
    <property type="entry name" value="HATPase_C_sf"/>
</dbReference>
<keyword evidence="9" id="KW-1133">Transmembrane helix</keyword>
<keyword evidence="6 11" id="KW-0418">Kinase</keyword>
<evidence type="ECO:0000256" key="9">
    <source>
        <dbReference type="SAM" id="Phobius"/>
    </source>
</evidence>
<dbReference type="InterPro" id="IPR005467">
    <property type="entry name" value="His_kinase_dom"/>
</dbReference>
<reference evidence="11 12" key="1">
    <citation type="submission" date="2017-03" db="EMBL/GenBank/DDBJ databases">
        <authorList>
            <person name="Afonso C.L."/>
            <person name="Miller P.J."/>
            <person name="Scott M.A."/>
            <person name="Spackman E."/>
            <person name="Goraichik I."/>
            <person name="Dimitrov K.M."/>
            <person name="Suarez D.L."/>
            <person name="Swayne D.E."/>
        </authorList>
    </citation>
    <scope>NUCLEOTIDE SEQUENCE [LARGE SCALE GENOMIC DNA]</scope>
    <source>
        <strain evidence="11">Genome sequencing of Nitrospira japonica strain NJ11</strain>
    </source>
</reference>
<dbReference type="InterPro" id="IPR036097">
    <property type="entry name" value="HisK_dim/P_sf"/>
</dbReference>
<dbReference type="SMART" id="SM00388">
    <property type="entry name" value="HisKA"/>
    <property type="match status" value="1"/>
</dbReference>
<dbReference type="CDD" id="cd00082">
    <property type="entry name" value="HisKA"/>
    <property type="match status" value="1"/>
</dbReference>
<dbReference type="CDD" id="cd00075">
    <property type="entry name" value="HATPase"/>
    <property type="match status" value="1"/>
</dbReference>
<feature type="domain" description="Histidine kinase" evidence="10">
    <location>
        <begin position="249"/>
        <end position="457"/>
    </location>
</feature>
<dbReference type="RefSeq" id="WP_172834121.1">
    <property type="nucleotide sequence ID" value="NZ_LT828648.1"/>
</dbReference>
<dbReference type="GO" id="GO:0000155">
    <property type="term" value="F:phosphorelay sensor kinase activity"/>
    <property type="evidence" value="ECO:0007669"/>
    <property type="project" value="InterPro"/>
</dbReference>
<keyword evidence="4" id="KW-0808">Transferase</keyword>
<comment type="catalytic activity">
    <reaction evidence="1">
        <text>ATP + protein L-histidine = ADP + protein N-phospho-L-histidine.</text>
        <dbReference type="EC" id="2.7.13.3"/>
    </reaction>
</comment>
<gene>
    <name evidence="11" type="ORF">NSJP_0687</name>
</gene>
<evidence type="ECO:0000256" key="5">
    <source>
        <dbReference type="ARBA" id="ARBA00022741"/>
    </source>
</evidence>
<dbReference type="AlphaFoldDB" id="A0A1W1I1X0"/>
<keyword evidence="12" id="KW-1185">Reference proteome</keyword>
<dbReference type="SUPFAM" id="SSF47384">
    <property type="entry name" value="Homodimeric domain of signal transducing histidine kinase"/>
    <property type="match status" value="1"/>
</dbReference>
<accession>A0A1W1I1X0</accession>
<keyword evidence="9" id="KW-0812">Transmembrane</keyword>
<evidence type="ECO:0000256" key="6">
    <source>
        <dbReference type="ARBA" id="ARBA00022777"/>
    </source>
</evidence>
<dbReference type="GO" id="GO:0005524">
    <property type="term" value="F:ATP binding"/>
    <property type="evidence" value="ECO:0007669"/>
    <property type="project" value="UniProtKB-KW"/>
</dbReference>
<dbReference type="STRING" id="1325564.NSJP_0687"/>
<keyword evidence="3" id="KW-0597">Phosphoprotein</keyword>
<evidence type="ECO:0000259" key="10">
    <source>
        <dbReference type="PROSITE" id="PS50109"/>
    </source>
</evidence>
<dbReference type="Gene3D" id="3.30.565.10">
    <property type="entry name" value="Histidine kinase-like ATPase, C-terminal domain"/>
    <property type="match status" value="1"/>
</dbReference>
<evidence type="ECO:0000313" key="11">
    <source>
        <dbReference type="EMBL" id="SLM46859.1"/>
    </source>
</evidence>
<protein>
    <recommendedName>
        <fullName evidence="2">histidine kinase</fullName>
        <ecNumber evidence="2">2.7.13.3</ecNumber>
    </recommendedName>
</protein>
<dbReference type="Pfam" id="PF00512">
    <property type="entry name" value="HisKA"/>
    <property type="match status" value="1"/>
</dbReference>
<keyword evidence="7" id="KW-0067">ATP-binding</keyword>
<evidence type="ECO:0000313" key="12">
    <source>
        <dbReference type="Proteomes" id="UP000192042"/>
    </source>
</evidence>
<evidence type="ECO:0000256" key="4">
    <source>
        <dbReference type="ARBA" id="ARBA00022679"/>
    </source>
</evidence>
<dbReference type="SMART" id="SM00387">
    <property type="entry name" value="HATPase_c"/>
    <property type="match status" value="1"/>
</dbReference>